<organism evidence="5 6">
    <name type="scientific">Butyricicoccus pullicaecorum</name>
    <dbReference type="NCBI Taxonomy" id="501571"/>
    <lineage>
        <taxon>Bacteria</taxon>
        <taxon>Bacillati</taxon>
        <taxon>Bacillota</taxon>
        <taxon>Clostridia</taxon>
        <taxon>Eubacteriales</taxon>
        <taxon>Butyricicoccaceae</taxon>
        <taxon>Butyricicoccus</taxon>
    </lineage>
</organism>
<evidence type="ECO:0000256" key="3">
    <source>
        <dbReference type="ARBA" id="ARBA00022691"/>
    </source>
</evidence>
<evidence type="ECO:0000256" key="2">
    <source>
        <dbReference type="ARBA" id="ARBA00022679"/>
    </source>
</evidence>
<keyword evidence="3" id="KW-0949">S-adenosyl-L-methionine</keyword>
<dbReference type="AlphaFoldDB" id="A0A1Y4LHK7"/>
<dbReference type="Proteomes" id="UP000195326">
    <property type="component" value="Unassembled WGS sequence"/>
</dbReference>
<sequence>MPPCSTAPPWNALNRRGWPWPGAGKECDNIGGYSIIYADPPWQYQRSKVQGAAENHYPTMSIDELCALPVAEIAAPDSALFMWATFPQLPEALRLIKAWGFNYKSVAFVWLKKNKKADSWFYGLGFWTRGNAEICLLATRGHPKRQAADVHQFIISPIEAHSKKPDETRDKIISLMGDLPRVELFARQTPPGWDVWGNEVEPTIRDFGTICPKEGV</sequence>
<dbReference type="PANTHER" id="PTHR12829">
    <property type="entry name" value="N6-ADENOSINE-METHYLTRANSFERASE"/>
    <property type="match status" value="1"/>
</dbReference>
<dbReference type="InterPro" id="IPR007757">
    <property type="entry name" value="MT-A70-like"/>
</dbReference>
<dbReference type="SUPFAM" id="SSF53335">
    <property type="entry name" value="S-adenosyl-L-methionine-dependent methyltransferases"/>
    <property type="match status" value="1"/>
</dbReference>
<dbReference type="InterPro" id="IPR029063">
    <property type="entry name" value="SAM-dependent_MTases_sf"/>
</dbReference>
<comment type="similarity">
    <text evidence="4">Belongs to the MT-A70-like family.</text>
</comment>
<name>A0A1Y4LHK7_9FIRM</name>
<keyword evidence="1 5" id="KW-0489">Methyltransferase</keyword>
<dbReference type="GO" id="GO:0008168">
    <property type="term" value="F:methyltransferase activity"/>
    <property type="evidence" value="ECO:0007669"/>
    <property type="project" value="UniProtKB-KW"/>
</dbReference>
<dbReference type="PANTHER" id="PTHR12829:SF7">
    <property type="entry name" value="N6-ADENOSINE-METHYLTRANSFERASE CATALYTIC SUBUNIT"/>
    <property type="match status" value="1"/>
</dbReference>
<dbReference type="Pfam" id="PF05063">
    <property type="entry name" value="MT-A70"/>
    <property type="match status" value="1"/>
</dbReference>
<gene>
    <name evidence="5" type="ORF">B5F15_12850</name>
</gene>
<evidence type="ECO:0000313" key="5">
    <source>
        <dbReference type="EMBL" id="OUP56185.1"/>
    </source>
</evidence>
<accession>A0A1Y4LHK7</accession>
<keyword evidence="2 5" id="KW-0808">Transferase</keyword>
<evidence type="ECO:0000256" key="1">
    <source>
        <dbReference type="ARBA" id="ARBA00022603"/>
    </source>
</evidence>
<reference evidence="6" key="1">
    <citation type="submission" date="2017-04" db="EMBL/GenBank/DDBJ databases">
        <title>Function of individual gut microbiota members based on whole genome sequencing of pure cultures obtained from chicken caecum.</title>
        <authorList>
            <person name="Medvecky M."/>
            <person name="Cejkova D."/>
            <person name="Polansky O."/>
            <person name="Karasova D."/>
            <person name="Kubasova T."/>
            <person name="Cizek A."/>
            <person name="Rychlik I."/>
        </authorList>
    </citation>
    <scope>NUCLEOTIDE SEQUENCE [LARGE SCALE GENOMIC DNA]</scope>
    <source>
        <strain evidence="6">An179</strain>
    </source>
</reference>
<evidence type="ECO:0000256" key="4">
    <source>
        <dbReference type="PROSITE-ProRule" id="PRU00489"/>
    </source>
</evidence>
<dbReference type="PROSITE" id="PS51143">
    <property type="entry name" value="MT_A70"/>
    <property type="match status" value="1"/>
</dbReference>
<dbReference type="EMBL" id="NFKL01000020">
    <property type="protein sequence ID" value="OUP56185.1"/>
    <property type="molecule type" value="Genomic_DNA"/>
</dbReference>
<comment type="caution">
    <text evidence="5">The sequence shown here is derived from an EMBL/GenBank/DDBJ whole genome shotgun (WGS) entry which is preliminary data.</text>
</comment>
<proteinExistence type="inferred from homology"/>
<dbReference type="GO" id="GO:0032259">
    <property type="term" value="P:methylation"/>
    <property type="evidence" value="ECO:0007669"/>
    <property type="project" value="UniProtKB-KW"/>
</dbReference>
<evidence type="ECO:0000313" key="6">
    <source>
        <dbReference type="Proteomes" id="UP000195326"/>
    </source>
</evidence>
<protein>
    <submittedName>
        <fullName evidence="5">DNA methyltransferase</fullName>
    </submittedName>
</protein>